<keyword evidence="1" id="KW-0472">Membrane</keyword>
<organism evidence="2 3">
    <name type="scientific">Xenorhabdus bovienii str. feltiae Moldova</name>
    <dbReference type="NCBI Taxonomy" id="1398200"/>
    <lineage>
        <taxon>Bacteria</taxon>
        <taxon>Pseudomonadati</taxon>
        <taxon>Pseudomonadota</taxon>
        <taxon>Gammaproteobacteria</taxon>
        <taxon>Enterobacterales</taxon>
        <taxon>Morganellaceae</taxon>
        <taxon>Xenorhabdus</taxon>
    </lineage>
</organism>
<gene>
    <name evidence="2" type="ORF">XBFM1_970002</name>
</gene>
<dbReference type="EMBL" id="CBSV010000273">
    <property type="protein sequence ID" value="CDH04044.1"/>
    <property type="molecule type" value="Genomic_DNA"/>
</dbReference>
<dbReference type="AlphaFoldDB" id="A0A077P033"/>
<proteinExistence type="predicted"/>
<feature type="transmembrane region" description="Helical" evidence="1">
    <location>
        <begin position="20"/>
        <end position="38"/>
    </location>
</feature>
<sequence>MIALVTVGLAYFISKHTCSILKILFFTLVFFIVIHWLLR</sequence>
<evidence type="ECO:0000313" key="2">
    <source>
        <dbReference type="EMBL" id="CDH04044.1"/>
    </source>
</evidence>
<keyword evidence="1" id="KW-0812">Transmembrane</keyword>
<dbReference type="Proteomes" id="UP000028487">
    <property type="component" value="Unassembled WGS sequence"/>
</dbReference>
<name>A0A077P033_XENBV</name>
<accession>A0A077P033</accession>
<evidence type="ECO:0000313" key="3">
    <source>
        <dbReference type="Proteomes" id="UP000028487"/>
    </source>
</evidence>
<evidence type="ECO:0000256" key="1">
    <source>
        <dbReference type="SAM" id="Phobius"/>
    </source>
</evidence>
<dbReference type="HOGENOM" id="CLU_3319403_0_0_6"/>
<reference evidence="2" key="1">
    <citation type="submission" date="2013-07" db="EMBL/GenBank/DDBJ databases">
        <title>Sub-species coevolution in mutualistic symbiosis.</title>
        <authorList>
            <person name="Murfin K."/>
            <person name="Klassen J."/>
            <person name="Lee M."/>
            <person name="Forst S."/>
            <person name="Stock P."/>
            <person name="Goodrich-Blair H."/>
        </authorList>
    </citation>
    <scope>NUCLEOTIDE SEQUENCE [LARGE SCALE GENOMIC DNA]</scope>
    <source>
        <strain evidence="2">Feltiae Moldova</strain>
    </source>
</reference>
<protein>
    <submittedName>
        <fullName evidence="2">Uncharacterized protein</fullName>
    </submittedName>
</protein>
<keyword evidence="1" id="KW-1133">Transmembrane helix</keyword>
<comment type="caution">
    <text evidence="2">The sequence shown here is derived from an EMBL/GenBank/DDBJ whole genome shotgun (WGS) entry which is preliminary data.</text>
</comment>